<feature type="signal peptide" evidence="6">
    <location>
        <begin position="1"/>
        <end position="25"/>
    </location>
</feature>
<dbReference type="EMBL" id="CANTFL010001066">
    <property type="protein sequence ID" value="CAI5730907.1"/>
    <property type="molecule type" value="Genomic_DNA"/>
</dbReference>
<dbReference type="Gene3D" id="2.60.120.200">
    <property type="match status" value="2"/>
</dbReference>
<dbReference type="Proteomes" id="UP001162031">
    <property type="component" value="Unassembled WGS sequence"/>
</dbReference>
<proteinExistence type="predicted"/>
<dbReference type="InterPro" id="IPR013320">
    <property type="entry name" value="ConA-like_dom_sf"/>
</dbReference>
<dbReference type="PANTHER" id="PTHR31361">
    <property type="entry name" value="BETA-GLUCAN SYNTHESIS-ASSOCIATED PROTEIN KRE6-RELATED"/>
    <property type="match status" value="1"/>
</dbReference>
<accession>A0AAV0TKJ4</accession>
<evidence type="ECO:0000313" key="7">
    <source>
        <dbReference type="EMBL" id="CAI5723496.1"/>
    </source>
</evidence>
<keyword evidence="6" id="KW-0732">Signal</keyword>
<keyword evidence="5" id="KW-0812">Transmembrane</keyword>
<dbReference type="SUPFAM" id="SSF49899">
    <property type="entry name" value="Concanavalin A-like lectins/glucanases"/>
    <property type="match status" value="2"/>
</dbReference>
<organism evidence="7 9">
    <name type="scientific">Hyaloperonospora brassicae</name>
    <name type="common">Brassica downy mildew</name>
    <name type="synonym">Peronospora brassicae</name>
    <dbReference type="NCBI Taxonomy" id="162125"/>
    <lineage>
        <taxon>Eukaryota</taxon>
        <taxon>Sar</taxon>
        <taxon>Stramenopiles</taxon>
        <taxon>Oomycota</taxon>
        <taxon>Peronosporomycetes</taxon>
        <taxon>Peronosporales</taxon>
        <taxon>Peronosporaceae</taxon>
        <taxon>Hyaloperonospora</taxon>
    </lineage>
</organism>
<keyword evidence="2 5" id="KW-0472">Membrane</keyword>
<dbReference type="InterPro" id="IPR005629">
    <property type="entry name" value="Skn1/Kre6/Sbg1"/>
</dbReference>
<sequence>MHFRQYSVYTMAVTWAVMIASSVGGKNSVSYGITYPTKSGIKLWVDPATPADRQSYISSRGRQWDLVMSDEFNTPGRSFRPGDDHLWTSLEKPDGVNGALELYSHNMTSTRCDTDGTCYFYIKSVDEPNTITVYDMYTHPPKFTDAYFFYRSAMVQSWNKFCYQGGMVETRVQLPGVISPESKNPDLANGKDQRVKANMYYPTWPGIWMMGNLGRAIFSASTNRMWPFSYNKCEPDLFDPSYQRISACDDNPGYGLNPNQGRGAPEIDVLEGGGTLVSSSIQLGPGMPDVYRPMYTDPNQDPPSCVYRGTCKTPGANAPSVPTALYKKRGYKTWYQGLRYSSNNFCKPDAGEQQSYSSIAASLNKGITENACTNDICPASFDVNGDLSPIDGKGGDRWGINSNGTCYALINLHTGAYLCDPDNTFHKCVKPRDEAKTPKSNAMSSFNYQMDAISANWPLHLGAYTDYVTYQLEWVTGKKGYVRWMLQGIPLYEIPAKSIWDVPQNASRTNPEKLMLEEPMYIIFNVALSKEWSAAPPNPGKECRGDGKDAVANSICDAFPLYLKMDYVRLYQDMGDDLDDDNYMQLGCDPKSHPTKKWIDAHMDEYQDDDNPHREVAGKAFCTINDDCTIVGGVGKRVLKTGKCVKGRCHCLYPMAWGGPRCTTAISGSSGVHAKRISISTNAYGPAFGMSISVGGIMMLMTCFFVVASVKREKRAAALLKNQIKFFPNMSNRLRSNDTSIKYGEPSTSARGNAYHLQQDNYSQNFV</sequence>
<dbReference type="EMBL" id="CANTFL010000482">
    <property type="protein sequence ID" value="CAI5723496.1"/>
    <property type="molecule type" value="Genomic_DNA"/>
</dbReference>
<name>A0AAV0TKJ4_HYABA</name>
<dbReference type="GO" id="GO:0071555">
    <property type="term" value="P:cell wall organization"/>
    <property type="evidence" value="ECO:0007669"/>
    <property type="project" value="UniProtKB-KW"/>
</dbReference>
<protein>
    <recommendedName>
        <fullName evidence="10">GH16 domain-containing protein</fullName>
    </recommendedName>
</protein>
<keyword evidence="3" id="KW-0325">Glycoprotein</keyword>
<comment type="caution">
    <text evidence="7">The sequence shown here is derived from an EMBL/GenBank/DDBJ whole genome shotgun (WGS) entry which is preliminary data.</text>
</comment>
<keyword evidence="5" id="KW-1133">Transmembrane helix</keyword>
<feature type="transmembrane region" description="Helical" evidence="5">
    <location>
        <begin position="683"/>
        <end position="707"/>
    </location>
</feature>
<keyword evidence="4" id="KW-0961">Cell wall biogenesis/degradation</keyword>
<feature type="chain" id="PRO_5044713889" description="GH16 domain-containing protein" evidence="6">
    <location>
        <begin position="26"/>
        <end position="767"/>
    </location>
</feature>
<dbReference type="FunFam" id="2.60.120.200:FF:000157">
    <property type="entry name" value="Beta-glucan synthesis-associated protein SKN1"/>
    <property type="match status" value="1"/>
</dbReference>
<evidence type="ECO:0000256" key="3">
    <source>
        <dbReference type="ARBA" id="ARBA00023180"/>
    </source>
</evidence>
<evidence type="ECO:0000256" key="4">
    <source>
        <dbReference type="ARBA" id="ARBA00023316"/>
    </source>
</evidence>
<dbReference type="GO" id="GO:0005886">
    <property type="term" value="C:plasma membrane"/>
    <property type="evidence" value="ECO:0007669"/>
    <property type="project" value="TreeGrafter"/>
</dbReference>
<dbReference type="GO" id="GO:0015926">
    <property type="term" value="F:glucosidase activity"/>
    <property type="evidence" value="ECO:0007669"/>
    <property type="project" value="TreeGrafter"/>
</dbReference>
<keyword evidence="9" id="KW-1185">Reference proteome</keyword>
<evidence type="ECO:0000256" key="1">
    <source>
        <dbReference type="ARBA" id="ARBA00004370"/>
    </source>
</evidence>
<gene>
    <name evidence="7" type="ORF">HBR001_LOCUS3132</name>
    <name evidence="8" type="ORF">HBR001_LOCUS5008</name>
</gene>
<evidence type="ECO:0000256" key="5">
    <source>
        <dbReference type="SAM" id="Phobius"/>
    </source>
</evidence>
<evidence type="ECO:0000313" key="9">
    <source>
        <dbReference type="Proteomes" id="UP001162031"/>
    </source>
</evidence>
<comment type="subcellular location">
    <subcellularLocation>
        <location evidence="1">Membrane</location>
    </subcellularLocation>
</comment>
<dbReference type="Pfam" id="PF03935">
    <property type="entry name" value="SKN1_KRE6_Sbg1"/>
    <property type="match status" value="2"/>
</dbReference>
<dbReference type="GO" id="GO:0006078">
    <property type="term" value="P:(1-&gt;6)-beta-D-glucan biosynthetic process"/>
    <property type="evidence" value="ECO:0007669"/>
    <property type="project" value="TreeGrafter"/>
</dbReference>
<dbReference type="GO" id="GO:0005789">
    <property type="term" value="C:endoplasmic reticulum membrane"/>
    <property type="evidence" value="ECO:0007669"/>
    <property type="project" value="TreeGrafter"/>
</dbReference>
<evidence type="ECO:0000313" key="8">
    <source>
        <dbReference type="EMBL" id="CAI5730907.1"/>
    </source>
</evidence>
<dbReference type="PANTHER" id="PTHR31361:SF1">
    <property type="entry name" value="BETA-GLUCAN SYNTHESIS-ASSOCIATED PROTEIN KRE6-RELATED"/>
    <property type="match status" value="1"/>
</dbReference>
<evidence type="ECO:0000256" key="2">
    <source>
        <dbReference type="ARBA" id="ARBA00023136"/>
    </source>
</evidence>
<evidence type="ECO:0008006" key="10">
    <source>
        <dbReference type="Google" id="ProtNLM"/>
    </source>
</evidence>
<evidence type="ECO:0000256" key="6">
    <source>
        <dbReference type="SAM" id="SignalP"/>
    </source>
</evidence>
<dbReference type="AlphaFoldDB" id="A0AAV0TKJ4"/>
<reference evidence="7" key="1">
    <citation type="submission" date="2022-12" db="EMBL/GenBank/DDBJ databases">
        <authorList>
            <person name="Webb A."/>
        </authorList>
    </citation>
    <scope>NUCLEOTIDE SEQUENCE</scope>
    <source>
        <strain evidence="7">Hp1</strain>
    </source>
</reference>